<keyword evidence="1" id="KW-0175">Coiled coil</keyword>
<feature type="transmembrane region" description="Helical" evidence="2">
    <location>
        <begin position="297"/>
        <end position="319"/>
    </location>
</feature>
<dbReference type="VEuPathDB" id="PlasmoDB:PRCDC_0006700"/>
<keyword evidence="2" id="KW-0812">Transmembrane</keyword>
<dbReference type="EMBL" id="OFAE01000002">
    <property type="protein sequence ID" value="SOV83861.1"/>
    <property type="molecule type" value="Genomic_DNA"/>
</dbReference>
<evidence type="ECO:0000313" key="4">
    <source>
        <dbReference type="EMBL" id="SOV83861.1"/>
    </source>
</evidence>
<evidence type="ECO:0000256" key="3">
    <source>
        <dbReference type="SAM" id="SignalP"/>
    </source>
</evidence>
<proteinExistence type="predicted"/>
<dbReference type="NCBIfam" id="TIGR01477">
    <property type="entry name" value="RIFIN"/>
    <property type="match status" value="1"/>
</dbReference>
<evidence type="ECO:0000313" key="5">
    <source>
        <dbReference type="Proteomes" id="UP000240500"/>
    </source>
</evidence>
<keyword evidence="2" id="KW-1133">Transmembrane helix</keyword>
<dbReference type="VEuPathDB" id="PlasmoDB:PRG01_0008400"/>
<feature type="coiled-coil region" evidence="1">
    <location>
        <begin position="70"/>
        <end position="97"/>
    </location>
</feature>
<dbReference type="InterPro" id="IPR006373">
    <property type="entry name" value="VSA_Rifin"/>
</dbReference>
<feature type="chain" id="PRO_5015134654" evidence="3">
    <location>
        <begin position="23"/>
        <end position="339"/>
    </location>
</feature>
<organism evidence="4 5">
    <name type="scientific">Plasmodium reichenowi</name>
    <dbReference type="NCBI Taxonomy" id="5854"/>
    <lineage>
        <taxon>Eukaryota</taxon>
        <taxon>Sar</taxon>
        <taxon>Alveolata</taxon>
        <taxon>Apicomplexa</taxon>
        <taxon>Aconoidasida</taxon>
        <taxon>Haemosporida</taxon>
        <taxon>Plasmodiidae</taxon>
        <taxon>Plasmodium</taxon>
        <taxon>Plasmodium (Laverania)</taxon>
    </lineage>
</organism>
<dbReference type="Pfam" id="PF02009">
    <property type="entry name" value="RIFIN"/>
    <property type="match status" value="1"/>
</dbReference>
<evidence type="ECO:0000256" key="2">
    <source>
        <dbReference type="SAM" id="Phobius"/>
    </source>
</evidence>
<reference evidence="4 5" key="1">
    <citation type="submission" date="2016-09" db="EMBL/GenBank/DDBJ databases">
        <authorList>
            <consortium name="Pathogen Informatics"/>
        </authorList>
    </citation>
    <scope>NUCLEOTIDE SEQUENCE [LARGE SCALE GENOMIC DNA]</scope>
</reference>
<keyword evidence="2" id="KW-0472">Membrane</keyword>
<accession>A0A2P9DS98</accession>
<gene>
    <name evidence="4" type="ORF">PRG01_0008400</name>
</gene>
<dbReference type="Proteomes" id="UP000240500">
    <property type="component" value="Unassembled WGS sequence"/>
</dbReference>
<keyword evidence="3" id="KW-0732">Signal</keyword>
<evidence type="ECO:0000256" key="1">
    <source>
        <dbReference type="SAM" id="Coils"/>
    </source>
</evidence>
<sequence length="339" mass="38093">MKLHYSKILLFFLPLNILVTSSSNVHNKNKIYITQRDTPTYKSRVLSEGDTQSSRYDNDAEIKLVKENFDQQTSQRLREYDERLQEKRQKRKEQHDKNIQEIIDKDKMDKSLAEKIEKGCLRCGCGLGGVAASVGLFGGLGIYGWKMGALATAEKVGAAEGATAAKAVGAEEGVKALIKGLEDGFGIQNLYNTPLANFITTDSYCDADLIANSVKDFYKSFSESELTPEKYFLFSTYKSMQEAERNKILVRSAKTIVGDAVRKANDMTVKVTESKIAEFEIAKVAEVESTYVIFQNALIASVVALLIIVLVMIIIYLVLRYKRKKKMNKKAQYTKLLKE</sequence>
<feature type="signal peptide" evidence="3">
    <location>
        <begin position="1"/>
        <end position="22"/>
    </location>
</feature>
<name>A0A2P9DS98_PLARE</name>
<protein>
    <submittedName>
        <fullName evidence="4">Rifin PIR protein, putative</fullName>
    </submittedName>
</protein>
<dbReference type="AlphaFoldDB" id="A0A2P9DS98"/>